<evidence type="ECO:0008006" key="3">
    <source>
        <dbReference type="Google" id="ProtNLM"/>
    </source>
</evidence>
<dbReference type="GeneID" id="74944525"/>
<dbReference type="EMBL" id="CP104003">
    <property type="protein sequence ID" value="UWM54162.1"/>
    <property type="molecule type" value="Genomic_DNA"/>
</dbReference>
<accession>A0A9E7R1Z6</accession>
<name>A0A9E7R1Z6_9EURY</name>
<gene>
    <name evidence="1" type="ORF">N0B31_18845</name>
</gene>
<keyword evidence="2" id="KW-1185">Reference proteome</keyword>
<evidence type="ECO:0000313" key="1">
    <source>
        <dbReference type="EMBL" id="UWM54162.1"/>
    </source>
</evidence>
<sequence length="216" mass="24365">MFAFTDLATAAYCPRQLYYRRKHDDVGRSPEAARVRESAFRYPELLDERTDLPPDVTVTPTQFRTNLACASERLDAWDGLADPPARDVLLEGREARGIAHKVLEEPLAPSLVFAGDPPPRGLWVPATVRLVAACKALSWERERPVQRGFAEFPTHGVVREIRLTTRRKAHYRRTVRAVEAMDGPPARVENDEKCVPCEYRGECGTRARSLRSLLGL</sequence>
<evidence type="ECO:0000313" key="2">
    <source>
        <dbReference type="Proteomes" id="UP001057580"/>
    </source>
</evidence>
<reference evidence="1" key="1">
    <citation type="submission" date="2022-09" db="EMBL/GenBank/DDBJ databases">
        <title>Diverse halophilic archaea isolated from saline environments.</title>
        <authorList>
            <person name="Cui H.-L."/>
        </authorList>
    </citation>
    <scope>NUCLEOTIDE SEQUENCE</scope>
    <source>
        <strain evidence="1">ZS-35-S2</strain>
    </source>
</reference>
<dbReference type="AlphaFoldDB" id="A0A9E7R1Z6"/>
<organism evidence="1 2">
    <name type="scientific">Salinirubellus salinus</name>
    <dbReference type="NCBI Taxonomy" id="1364945"/>
    <lineage>
        <taxon>Archaea</taxon>
        <taxon>Methanobacteriati</taxon>
        <taxon>Methanobacteriota</taxon>
        <taxon>Stenosarchaea group</taxon>
        <taxon>Halobacteria</taxon>
        <taxon>Halobacteriales</taxon>
        <taxon>Natronomonadaceae</taxon>
        <taxon>Salinirubellus</taxon>
    </lineage>
</organism>
<dbReference type="Proteomes" id="UP001057580">
    <property type="component" value="Chromosome"/>
</dbReference>
<protein>
    <recommendedName>
        <fullName evidence="3">Dna2/Cas4 domain-containing protein</fullName>
    </recommendedName>
</protein>
<dbReference type="RefSeq" id="WP_260593156.1">
    <property type="nucleotide sequence ID" value="NZ_CP104003.1"/>
</dbReference>
<proteinExistence type="predicted"/>
<dbReference type="KEGG" id="ssai:N0B31_18845"/>